<dbReference type="RefSeq" id="WP_062287057.1">
    <property type="nucleotide sequence ID" value="NZ_CP012036.1"/>
</dbReference>
<keyword evidence="1" id="KW-1133">Transmembrane helix</keyword>
<gene>
    <name evidence="2" type="ORF">ACX27_00485</name>
</gene>
<dbReference type="AlphaFoldDB" id="A0A0M3V478"/>
<dbReference type="EMBL" id="CP012036">
    <property type="protein sequence ID" value="ALF51663.1"/>
    <property type="molecule type" value="Genomic_DNA"/>
</dbReference>
<reference evidence="2 3" key="2">
    <citation type="journal article" date="2016" name="Genome Announc.">
        <title>Draft Genome Sequence of the N2-Fixing Cyanobacterium Nostoc piscinale CENA21, Isolated from the Brazilian Amazon Floodplain.</title>
        <authorList>
            <person name="Leao T."/>
            <person name="Guimaraes P.I."/>
            <person name="de Melo A.G."/>
            <person name="Ramos R.T."/>
            <person name="Leao P.N."/>
            <person name="Silva A."/>
            <person name="Fiore M.F."/>
            <person name="Schneider M.P."/>
        </authorList>
    </citation>
    <scope>NUCLEOTIDE SEQUENCE [LARGE SCALE GENOMIC DNA]</scope>
    <source>
        <strain evidence="2 3">CENA21</strain>
    </source>
</reference>
<dbReference type="OrthoDB" id="9856162at2"/>
<evidence type="ECO:0000256" key="1">
    <source>
        <dbReference type="SAM" id="Phobius"/>
    </source>
</evidence>
<keyword evidence="1" id="KW-0812">Transmembrane</keyword>
<dbReference type="PATRIC" id="fig|224013.5.peg.113"/>
<organism evidence="2 3">
    <name type="scientific">Nostoc piscinale CENA21</name>
    <dbReference type="NCBI Taxonomy" id="224013"/>
    <lineage>
        <taxon>Bacteria</taxon>
        <taxon>Bacillati</taxon>
        <taxon>Cyanobacteriota</taxon>
        <taxon>Cyanophyceae</taxon>
        <taxon>Nostocales</taxon>
        <taxon>Nostocaceae</taxon>
        <taxon>Nostoc</taxon>
    </lineage>
</organism>
<keyword evidence="3" id="KW-1185">Reference proteome</keyword>
<accession>A0A0M3V478</accession>
<feature type="transmembrane region" description="Helical" evidence="1">
    <location>
        <begin position="6"/>
        <end position="22"/>
    </location>
</feature>
<name>A0A0M3V478_9NOSO</name>
<keyword evidence="1" id="KW-0472">Membrane</keyword>
<evidence type="ECO:0000313" key="2">
    <source>
        <dbReference type="EMBL" id="ALF51663.1"/>
    </source>
</evidence>
<dbReference type="KEGG" id="npz:ACX27_00485"/>
<protein>
    <submittedName>
        <fullName evidence="2">Uncharacterized protein</fullName>
    </submittedName>
</protein>
<evidence type="ECO:0000313" key="3">
    <source>
        <dbReference type="Proteomes" id="UP000062645"/>
    </source>
</evidence>
<reference evidence="3" key="1">
    <citation type="submission" date="2015-07" db="EMBL/GenBank/DDBJ databases">
        <title>Genome Of Nitrogen-Fixing Cyanobacterium Nostoc piscinale CENA21 From Solimoes/Amazon River Floodplain Sediments And Comparative Genomics To Uncover Biosynthetic Natural Products Potential.</title>
        <authorList>
            <person name="Leao T.F."/>
            <person name="Leao P.N."/>
            <person name="Guimaraes P.I."/>
            <person name="de Melo A.G.C."/>
            <person name="Ramos R.T.J."/>
            <person name="Silva A."/>
            <person name="Fiore M.F."/>
            <person name="Schneider M.P.C."/>
        </authorList>
    </citation>
    <scope>NUCLEOTIDE SEQUENCE [LARGE SCALE GENOMIC DNA]</scope>
    <source>
        <strain evidence="3">CENA21</strain>
    </source>
</reference>
<dbReference type="Proteomes" id="UP000062645">
    <property type="component" value="Chromosome"/>
</dbReference>
<proteinExistence type="predicted"/>
<sequence length="207" mass="23534">MWENVIATLIAAAITGPIGYFVKSKLTKEKYLPDAPALDSKQMYRFVSGNWYLYHFTIDSKLSKFPILVSSKLQMVINSNLVVNGFEDVQVDHRRALNYKLRGQIRAGQLHFTCICAQDSSEVYSGMFPNLLDDDAIGIIIARDYDRNLYASPALISKKQKNRDEAISILNNSEVKFYHSASSSSNKKIWLILQDSMEKQTNLRCPL</sequence>